<dbReference type="PANTHER" id="PTHR20898">
    <property type="entry name" value="DAEDALUS ON 3-RELATED-RELATED"/>
    <property type="match status" value="1"/>
</dbReference>
<protein>
    <recommendedName>
        <fullName evidence="4">MD-2-related lipid-recognition domain-containing protein</fullName>
    </recommendedName>
</protein>
<sequence>MLAVLASVRWLFVAAVIVLWSVRCGVGRRSNSKFTNLKCESYDESFAKFSSCKLKLLGRGRAGVNIHLEMFQLPITNVWMNWSIDRRYNGWRPFLYNVSKDFCQLMENVNSLSFEGLVINAIMTRSNVNHTCPYNHEIIMDNLEFTDDFLRTLPLPQGDYKIQMRFATNKVWKLKVSVIFARDEP</sequence>
<dbReference type="EMBL" id="OUUW01000001">
    <property type="protein sequence ID" value="SPP74232.1"/>
    <property type="molecule type" value="Genomic_DNA"/>
</dbReference>
<organism evidence="2 3">
    <name type="scientific">Drosophila guanche</name>
    <name type="common">Fruit fly</name>
    <dbReference type="NCBI Taxonomy" id="7266"/>
    <lineage>
        <taxon>Eukaryota</taxon>
        <taxon>Metazoa</taxon>
        <taxon>Ecdysozoa</taxon>
        <taxon>Arthropoda</taxon>
        <taxon>Hexapoda</taxon>
        <taxon>Insecta</taxon>
        <taxon>Pterygota</taxon>
        <taxon>Neoptera</taxon>
        <taxon>Endopterygota</taxon>
        <taxon>Diptera</taxon>
        <taxon>Brachycera</taxon>
        <taxon>Muscomorpha</taxon>
        <taxon>Ephydroidea</taxon>
        <taxon>Drosophilidae</taxon>
        <taxon>Drosophila</taxon>
        <taxon>Sophophora</taxon>
    </lineage>
</organism>
<dbReference type="InterPro" id="IPR010512">
    <property type="entry name" value="DUF1091"/>
</dbReference>
<proteinExistence type="predicted"/>
<feature type="chain" id="PRO_5017307530" description="MD-2-related lipid-recognition domain-containing protein" evidence="1">
    <location>
        <begin position="28"/>
        <end position="185"/>
    </location>
</feature>
<evidence type="ECO:0000313" key="2">
    <source>
        <dbReference type="EMBL" id="SPP74232.1"/>
    </source>
</evidence>
<dbReference type="OrthoDB" id="7727171at2759"/>
<keyword evidence="3" id="KW-1185">Reference proteome</keyword>
<evidence type="ECO:0000313" key="3">
    <source>
        <dbReference type="Proteomes" id="UP000268350"/>
    </source>
</evidence>
<dbReference type="PANTHER" id="PTHR20898:SF0">
    <property type="entry name" value="DAEDALUS ON 3-RELATED"/>
    <property type="match status" value="1"/>
</dbReference>
<dbReference type="OMA" id="HINWSIW"/>
<dbReference type="Pfam" id="PF06477">
    <property type="entry name" value="DUF1091"/>
    <property type="match status" value="1"/>
</dbReference>
<keyword evidence="1" id="KW-0732">Signal</keyword>
<dbReference type="Proteomes" id="UP000268350">
    <property type="component" value="Unassembled WGS sequence"/>
</dbReference>
<name>A0A3B0J4A7_DROGU</name>
<reference evidence="3" key="1">
    <citation type="submission" date="2018-01" db="EMBL/GenBank/DDBJ databases">
        <authorList>
            <person name="Alioto T."/>
            <person name="Alioto T."/>
        </authorList>
    </citation>
    <scope>NUCLEOTIDE SEQUENCE [LARGE SCALE GENOMIC DNA]</scope>
</reference>
<accession>A0A3B0J4A7</accession>
<feature type="signal peptide" evidence="1">
    <location>
        <begin position="1"/>
        <end position="27"/>
    </location>
</feature>
<gene>
    <name evidence="2" type="ORF">DGUA_6G001842</name>
</gene>
<evidence type="ECO:0000256" key="1">
    <source>
        <dbReference type="SAM" id="SignalP"/>
    </source>
</evidence>
<dbReference type="AlphaFoldDB" id="A0A3B0J4A7"/>
<dbReference type="SMART" id="SM00697">
    <property type="entry name" value="DM8"/>
    <property type="match status" value="1"/>
</dbReference>
<evidence type="ECO:0008006" key="4">
    <source>
        <dbReference type="Google" id="ProtNLM"/>
    </source>
</evidence>